<dbReference type="InterPro" id="IPR036318">
    <property type="entry name" value="FAD-bd_PCMH-like_sf"/>
</dbReference>
<dbReference type="InterPro" id="IPR051676">
    <property type="entry name" value="UPF0053_domain"/>
</dbReference>
<keyword evidence="6 10" id="KW-1133">Transmembrane helix</keyword>
<feature type="domain" description="CBS" evidence="11">
    <location>
        <begin position="221"/>
        <end position="279"/>
    </location>
</feature>
<evidence type="ECO:0000256" key="7">
    <source>
        <dbReference type="ARBA" id="ARBA00023122"/>
    </source>
</evidence>
<accession>A0A7Y9JRX7</accession>
<dbReference type="Gene3D" id="3.10.580.10">
    <property type="entry name" value="CBS-domain"/>
    <property type="match status" value="1"/>
</dbReference>
<dbReference type="SUPFAM" id="SSF56176">
    <property type="entry name" value="FAD-binding/transporter-associated domain-like"/>
    <property type="match status" value="1"/>
</dbReference>
<name>A0A7Y9JRX7_9ACTN</name>
<dbReference type="PANTHER" id="PTHR43099:SF6">
    <property type="entry name" value="UPF0053 PROTEIN RV1842C"/>
    <property type="match status" value="1"/>
</dbReference>
<comment type="similarity">
    <text evidence="2">Belongs to the UPF0053 family.</text>
</comment>
<comment type="caution">
    <text evidence="13">The sequence shown here is derived from an EMBL/GenBank/DDBJ whole genome shotgun (WGS) entry which is preliminary data.</text>
</comment>
<dbReference type="CDD" id="cd04590">
    <property type="entry name" value="CBS_pair_CorC_HlyC_assoc"/>
    <property type="match status" value="1"/>
</dbReference>
<dbReference type="PANTHER" id="PTHR43099">
    <property type="entry name" value="UPF0053 PROTEIN YRKA"/>
    <property type="match status" value="1"/>
</dbReference>
<evidence type="ECO:0000256" key="2">
    <source>
        <dbReference type="ARBA" id="ARBA00006337"/>
    </source>
</evidence>
<evidence type="ECO:0000256" key="5">
    <source>
        <dbReference type="ARBA" id="ARBA00022737"/>
    </source>
</evidence>
<evidence type="ECO:0000256" key="8">
    <source>
        <dbReference type="ARBA" id="ARBA00023136"/>
    </source>
</evidence>
<feature type="domain" description="CNNM transmembrane" evidence="12">
    <location>
        <begin position="1"/>
        <end position="202"/>
    </location>
</feature>
<dbReference type="Gene3D" id="3.30.465.10">
    <property type="match status" value="1"/>
</dbReference>
<evidence type="ECO:0000256" key="6">
    <source>
        <dbReference type="ARBA" id="ARBA00022989"/>
    </source>
</evidence>
<dbReference type="Pfam" id="PF03471">
    <property type="entry name" value="CorC_HlyC"/>
    <property type="match status" value="1"/>
</dbReference>
<reference evidence="13 14" key="1">
    <citation type="submission" date="2020-07" db="EMBL/GenBank/DDBJ databases">
        <title>Sequencing the genomes of 1000 actinobacteria strains.</title>
        <authorList>
            <person name="Klenk H.-P."/>
        </authorList>
    </citation>
    <scope>NUCLEOTIDE SEQUENCE [LARGE SCALE GENOMIC DNA]</scope>
    <source>
        <strain evidence="13 14">DSM 18965</strain>
    </source>
</reference>
<evidence type="ECO:0000259" key="11">
    <source>
        <dbReference type="PROSITE" id="PS51371"/>
    </source>
</evidence>
<dbReference type="SUPFAM" id="SSF54631">
    <property type="entry name" value="CBS-domain pair"/>
    <property type="match status" value="1"/>
</dbReference>
<dbReference type="InterPro" id="IPR044751">
    <property type="entry name" value="Ion_transp-like_CBS"/>
</dbReference>
<dbReference type="Pfam" id="PF01595">
    <property type="entry name" value="CNNM"/>
    <property type="match status" value="1"/>
</dbReference>
<evidence type="ECO:0000256" key="10">
    <source>
        <dbReference type="PROSITE-ProRule" id="PRU01193"/>
    </source>
</evidence>
<gene>
    <name evidence="13" type="ORF">BKA08_003198</name>
</gene>
<dbReference type="SMART" id="SM01091">
    <property type="entry name" value="CorC_HlyC"/>
    <property type="match status" value="1"/>
</dbReference>
<dbReference type="Proteomes" id="UP000516957">
    <property type="component" value="Unassembled WGS sequence"/>
</dbReference>
<dbReference type="PROSITE" id="PS51846">
    <property type="entry name" value="CNNM"/>
    <property type="match status" value="1"/>
</dbReference>
<sequence length="453" mass="48296">MTATLLLLAALFLVIACGVFVAAEFALVTVDRTKVEQAAADGDAAAVGVQSALRSLSTQLSGAQVGITLTNLGIGFLAEPAIADLIDEPLGAAGVPDGAVTPVALAFALSVSTVVTMLFGELVPKNLAIALPLATARATQGPMRFFTAVNKGPIRILNGAANALVRRLGVEPQEELRSARSSTELASLIARSADEGTLDADTAELMERSVEFATRTAGEIMTPRVRTRSLELNDRAAAVIELTRQSGHSRFPVLDDDDIVVGTVHVKNAVALPVHERATTKVKHLMAKPIVVPDSLRLDPLLQLLREDGFQMAVVLDEYGGHAGIVTLEDVVEEIVGDIADEHDRLGSRARQRRDGSWVLSGLLRPDEVEDITGIELPEDEAYDTIAGLVLQVLGKVPVAGDLAEVPVPDRSDPDEPRERLAVLSVEHMDGLRVDRLTLRLLEGDPTEEDEDE</sequence>
<proteinExistence type="inferred from homology"/>
<evidence type="ECO:0000256" key="3">
    <source>
        <dbReference type="ARBA" id="ARBA00022475"/>
    </source>
</evidence>
<keyword evidence="7 9" id="KW-0129">CBS domain</keyword>
<protein>
    <submittedName>
        <fullName evidence="13">CBS domain containing-hemolysin-like protein</fullName>
    </submittedName>
</protein>
<dbReference type="SMART" id="SM00116">
    <property type="entry name" value="CBS"/>
    <property type="match status" value="2"/>
</dbReference>
<feature type="domain" description="CBS" evidence="11">
    <location>
        <begin position="285"/>
        <end position="342"/>
    </location>
</feature>
<evidence type="ECO:0000256" key="1">
    <source>
        <dbReference type="ARBA" id="ARBA00004651"/>
    </source>
</evidence>
<dbReference type="GO" id="GO:0005886">
    <property type="term" value="C:plasma membrane"/>
    <property type="evidence" value="ECO:0007669"/>
    <property type="project" value="UniProtKB-SubCell"/>
</dbReference>
<keyword evidence="5" id="KW-0677">Repeat</keyword>
<dbReference type="RefSeq" id="WP_179616487.1">
    <property type="nucleotide sequence ID" value="NZ_CP059163.1"/>
</dbReference>
<dbReference type="Pfam" id="PF00571">
    <property type="entry name" value="CBS"/>
    <property type="match status" value="2"/>
</dbReference>
<dbReference type="InterPro" id="IPR002550">
    <property type="entry name" value="CNNM"/>
</dbReference>
<dbReference type="AlphaFoldDB" id="A0A7Y9JRX7"/>
<dbReference type="InterPro" id="IPR046342">
    <property type="entry name" value="CBS_dom_sf"/>
</dbReference>
<dbReference type="InterPro" id="IPR005170">
    <property type="entry name" value="Transptr-assoc_dom"/>
</dbReference>
<dbReference type="EMBL" id="JACCBE010000001">
    <property type="protein sequence ID" value="NYD58960.1"/>
    <property type="molecule type" value="Genomic_DNA"/>
</dbReference>
<organism evidence="13 14">
    <name type="scientific">Nocardioides marinisabuli</name>
    <dbReference type="NCBI Taxonomy" id="419476"/>
    <lineage>
        <taxon>Bacteria</taxon>
        <taxon>Bacillati</taxon>
        <taxon>Actinomycetota</taxon>
        <taxon>Actinomycetes</taxon>
        <taxon>Propionibacteriales</taxon>
        <taxon>Nocardioidaceae</taxon>
        <taxon>Nocardioides</taxon>
    </lineage>
</organism>
<dbReference type="InterPro" id="IPR016169">
    <property type="entry name" value="FAD-bd_PCMH_sub2"/>
</dbReference>
<keyword evidence="4 10" id="KW-0812">Transmembrane</keyword>
<evidence type="ECO:0000256" key="9">
    <source>
        <dbReference type="PROSITE-ProRule" id="PRU00703"/>
    </source>
</evidence>
<dbReference type="PROSITE" id="PS51371">
    <property type="entry name" value="CBS"/>
    <property type="match status" value="2"/>
</dbReference>
<keyword evidence="3" id="KW-1003">Cell membrane</keyword>
<keyword evidence="14" id="KW-1185">Reference proteome</keyword>
<keyword evidence="8 10" id="KW-0472">Membrane</keyword>
<dbReference type="InterPro" id="IPR000644">
    <property type="entry name" value="CBS_dom"/>
</dbReference>
<evidence type="ECO:0000313" key="13">
    <source>
        <dbReference type="EMBL" id="NYD58960.1"/>
    </source>
</evidence>
<dbReference type="GO" id="GO:0050660">
    <property type="term" value="F:flavin adenine dinucleotide binding"/>
    <property type="evidence" value="ECO:0007669"/>
    <property type="project" value="InterPro"/>
</dbReference>
<evidence type="ECO:0000259" key="12">
    <source>
        <dbReference type="PROSITE" id="PS51846"/>
    </source>
</evidence>
<evidence type="ECO:0000313" key="14">
    <source>
        <dbReference type="Proteomes" id="UP000516957"/>
    </source>
</evidence>
<comment type="subcellular location">
    <subcellularLocation>
        <location evidence="1">Cell membrane</location>
        <topology evidence="1">Multi-pass membrane protein</topology>
    </subcellularLocation>
</comment>
<evidence type="ECO:0000256" key="4">
    <source>
        <dbReference type="ARBA" id="ARBA00022692"/>
    </source>
</evidence>